<organism evidence="2 3">
    <name type="scientific">Bonamia ostreae</name>
    <dbReference type="NCBI Taxonomy" id="126728"/>
    <lineage>
        <taxon>Eukaryota</taxon>
        <taxon>Sar</taxon>
        <taxon>Rhizaria</taxon>
        <taxon>Endomyxa</taxon>
        <taxon>Ascetosporea</taxon>
        <taxon>Haplosporida</taxon>
        <taxon>Bonamia</taxon>
    </lineage>
</organism>
<sequence>TNFNKMNHFLITLLSLLNLYSSKYRISTIKYLPLGDEDQSSVVNALNDKKWELMFDGKNYDRIHVYFDLQDPFLITSTEILVEKECGRIDKITLSFSQRINGHYSDPVTINCTYPETSMKSKIRNKSQFIKMEIFRKSAVDVKTFIRKIAFYTNFDKRQIININATLLPVIGENNITRATKIIFEHNYKVKMAYFKREKNGKENKKLEDNFAIKVGAEGKDY</sequence>
<evidence type="ECO:0000256" key="1">
    <source>
        <dbReference type="SAM" id="SignalP"/>
    </source>
</evidence>
<feature type="chain" id="PRO_5046592993" evidence="1">
    <location>
        <begin position="23"/>
        <end position="222"/>
    </location>
</feature>
<accession>A0ABV2APT8</accession>
<keyword evidence="1" id="KW-0732">Signal</keyword>
<dbReference type="Proteomes" id="UP001439008">
    <property type="component" value="Unassembled WGS sequence"/>
</dbReference>
<feature type="signal peptide" evidence="1">
    <location>
        <begin position="1"/>
        <end position="22"/>
    </location>
</feature>
<keyword evidence="3" id="KW-1185">Reference proteome</keyword>
<protein>
    <submittedName>
        <fullName evidence="2">Uncharacterized protein</fullName>
    </submittedName>
</protein>
<name>A0ABV2APT8_9EUKA</name>
<comment type="caution">
    <text evidence="2">The sequence shown here is derived from an EMBL/GenBank/DDBJ whole genome shotgun (WGS) entry which is preliminary data.</text>
</comment>
<proteinExistence type="predicted"/>
<reference evidence="2 3" key="1">
    <citation type="journal article" date="2024" name="BMC Biol.">
        <title>Comparative genomics of Ascetosporea gives new insight into the evolutionary basis for animal parasitism in Rhizaria.</title>
        <authorList>
            <person name="Hiltunen Thoren M."/>
            <person name="Onut-Brannstrom I."/>
            <person name="Alfjorden A."/>
            <person name="Peckova H."/>
            <person name="Swords F."/>
            <person name="Hooper C."/>
            <person name="Holzer A.S."/>
            <person name="Bass D."/>
            <person name="Burki F."/>
        </authorList>
    </citation>
    <scope>NUCLEOTIDE SEQUENCE [LARGE SCALE GENOMIC DNA]</scope>
    <source>
        <strain evidence="2">20-A016</strain>
    </source>
</reference>
<evidence type="ECO:0000313" key="2">
    <source>
        <dbReference type="EMBL" id="MES1921691.1"/>
    </source>
</evidence>
<feature type="non-terminal residue" evidence="2">
    <location>
        <position position="222"/>
    </location>
</feature>
<feature type="non-terminal residue" evidence="2">
    <location>
        <position position="1"/>
    </location>
</feature>
<gene>
    <name evidence="2" type="ORF">MHBO_003221</name>
</gene>
<evidence type="ECO:0000313" key="3">
    <source>
        <dbReference type="Proteomes" id="UP001439008"/>
    </source>
</evidence>
<dbReference type="EMBL" id="JBDODL010001635">
    <property type="protein sequence ID" value="MES1921691.1"/>
    <property type="molecule type" value="Genomic_DNA"/>
</dbReference>